<evidence type="ECO:0000313" key="4">
    <source>
        <dbReference type="Proteomes" id="UP001190491"/>
    </source>
</evidence>
<comment type="caution">
    <text evidence="1">The sequence shown here is derived from an EMBL/GenBank/DDBJ whole genome shotgun (WGS) entry which is preliminary data.</text>
</comment>
<dbReference type="EMBL" id="CAUDLI010000002">
    <property type="protein sequence ID" value="CAJ0863650.1"/>
    <property type="molecule type" value="Genomic_DNA"/>
</dbReference>
<sequence>MTPPTLPPLHVELTTPQTVDGRRAPFQSLWLLVRLAYAHRLSPEQPLVRLADLRGAVSDASTQRMMISRAFRDWQNWGVQAGWGEQRDREPRFLNADKRSQGPFWLTPEDAARVTCLVEGRIADDTDVRAFLGIAAPEGSPDIGAESNASALSGPAPGTPNPAFWHAFLTARHAMREGRLLHALSTGTSTGTSASDTERGGALLALRHAGDAADNDFQRALVTLGEAMAARRLGDSTRASALLSQLRAHRRQRHVLGNDYLAAMERIVTAWCAYDRRDLDLAAGLLARLADAEPGRSLLRYHPQIRFEWNNLSALIERARLLYADADGIASDVRAQTAQRIVAQFETALAAALESQASDAVQQVAANLGMTCWLLRDVLGNAVHADGTVDAVRWLAMSEWQALRNGGPLQSAWNAIALMRIARADTSRTALTLNDLRTQAGPFAEAFDARYWPQRWTDVATLRLREHDSGRHRYGHVQVSGLLLELAWFAHADRDHATARTTMERLSQTMQDLAPHDRAYFVQALKQLTQMAETPP</sequence>
<evidence type="ECO:0000313" key="2">
    <source>
        <dbReference type="EMBL" id="CAJ0863650.1"/>
    </source>
</evidence>
<protein>
    <submittedName>
        <fullName evidence="1">Uncharacterized protein</fullName>
    </submittedName>
</protein>
<keyword evidence="3" id="KW-1185">Reference proteome</keyword>
<dbReference type="AlphaFoldDB" id="A0AAD2C1A8"/>
<evidence type="ECO:0000313" key="1">
    <source>
        <dbReference type="EMBL" id="CAJ0856194.1"/>
    </source>
</evidence>
<name>A0AAD2C1A8_9RALS</name>
<accession>A0AAD2C1A8</accession>
<dbReference type="EMBL" id="CAUDKO010000002">
    <property type="protein sequence ID" value="CAJ0856194.1"/>
    <property type="molecule type" value="Genomic_DNA"/>
</dbReference>
<gene>
    <name evidence="2" type="ORF">R77564_01031</name>
    <name evidence="1" type="ORF">R77567_01071</name>
</gene>
<dbReference type="RefSeq" id="WP_206273016.1">
    <property type="nucleotide sequence ID" value="NZ_CAUDKO010000002.1"/>
</dbReference>
<organism evidence="1 4">
    <name type="scientific">Ralstonia flatus</name>
    <dbReference type="NCBI Taxonomy" id="3058601"/>
    <lineage>
        <taxon>Bacteria</taxon>
        <taxon>Pseudomonadati</taxon>
        <taxon>Pseudomonadota</taxon>
        <taxon>Betaproteobacteria</taxon>
        <taxon>Burkholderiales</taxon>
        <taxon>Burkholderiaceae</taxon>
        <taxon>Ralstonia</taxon>
    </lineage>
</organism>
<reference evidence="1 3" key="1">
    <citation type="submission" date="2023-07" db="EMBL/GenBank/DDBJ databases">
        <authorList>
            <person name="Peeters C."/>
        </authorList>
    </citation>
    <scope>NUCLEOTIDE SEQUENCE</scope>
    <source>
        <strain evidence="2 3">LMG 32965</strain>
        <strain evidence="1">R-77567</strain>
    </source>
</reference>
<dbReference type="Proteomes" id="UP001190491">
    <property type="component" value="Unassembled WGS sequence"/>
</dbReference>
<evidence type="ECO:0000313" key="3">
    <source>
        <dbReference type="Proteomes" id="UP001189792"/>
    </source>
</evidence>
<dbReference type="Proteomes" id="UP001189792">
    <property type="component" value="Unassembled WGS sequence"/>
</dbReference>
<proteinExistence type="predicted"/>